<evidence type="ECO:0000313" key="1">
    <source>
        <dbReference type="EMBL" id="JAI07594.1"/>
    </source>
</evidence>
<reference evidence="1" key="2">
    <citation type="journal article" date="2015" name="Fish Shellfish Immunol.">
        <title>Early steps in the European eel (Anguilla anguilla)-Vibrio vulnificus interaction in the gills: Role of the RtxA13 toxin.</title>
        <authorList>
            <person name="Callol A."/>
            <person name="Pajuelo D."/>
            <person name="Ebbesson L."/>
            <person name="Teles M."/>
            <person name="MacKenzie S."/>
            <person name="Amaro C."/>
        </authorList>
    </citation>
    <scope>NUCLEOTIDE SEQUENCE</scope>
</reference>
<name>A0A0E9Y0W3_ANGAN</name>
<accession>A0A0E9Y0W3</accession>
<organism evidence="1">
    <name type="scientific">Anguilla anguilla</name>
    <name type="common">European freshwater eel</name>
    <name type="synonym">Muraena anguilla</name>
    <dbReference type="NCBI Taxonomy" id="7936"/>
    <lineage>
        <taxon>Eukaryota</taxon>
        <taxon>Metazoa</taxon>
        <taxon>Chordata</taxon>
        <taxon>Craniata</taxon>
        <taxon>Vertebrata</taxon>
        <taxon>Euteleostomi</taxon>
        <taxon>Actinopterygii</taxon>
        <taxon>Neopterygii</taxon>
        <taxon>Teleostei</taxon>
        <taxon>Anguilliformes</taxon>
        <taxon>Anguillidae</taxon>
        <taxon>Anguilla</taxon>
    </lineage>
</organism>
<dbReference type="AlphaFoldDB" id="A0A0E9Y0W3"/>
<dbReference type="EMBL" id="GBXM01000984">
    <property type="protein sequence ID" value="JAI07594.1"/>
    <property type="molecule type" value="Transcribed_RNA"/>
</dbReference>
<reference evidence="1" key="1">
    <citation type="submission" date="2014-11" db="EMBL/GenBank/DDBJ databases">
        <authorList>
            <person name="Amaro Gonzalez C."/>
        </authorList>
    </citation>
    <scope>NUCLEOTIDE SEQUENCE</scope>
</reference>
<protein>
    <submittedName>
        <fullName evidence="1">Uncharacterized protein</fullName>
    </submittedName>
</protein>
<sequence>MAATLGQYNFQLKTVISVVHPELTYIFPYSKSVI</sequence>
<proteinExistence type="predicted"/>